<evidence type="ECO:0000313" key="4">
    <source>
        <dbReference type="Proteomes" id="UP000601435"/>
    </source>
</evidence>
<dbReference type="AlphaFoldDB" id="A0A812K8G5"/>
<dbReference type="EMBL" id="CAJNJA010007415">
    <property type="protein sequence ID" value="CAE7224262.1"/>
    <property type="molecule type" value="Genomic_DNA"/>
</dbReference>
<evidence type="ECO:0000259" key="2">
    <source>
        <dbReference type="PROSITE" id="PS51698"/>
    </source>
</evidence>
<organism evidence="3 4">
    <name type="scientific">Symbiodinium necroappetens</name>
    <dbReference type="NCBI Taxonomy" id="1628268"/>
    <lineage>
        <taxon>Eukaryota</taxon>
        <taxon>Sar</taxon>
        <taxon>Alveolata</taxon>
        <taxon>Dinophyceae</taxon>
        <taxon>Suessiales</taxon>
        <taxon>Symbiodiniaceae</taxon>
        <taxon>Symbiodinium</taxon>
    </lineage>
</organism>
<accession>A0A812K8G5</accession>
<sequence>MARQEADSSTSQLLALQSALDAVVALVGLAGNRSQQSDELRPGDPTAACRGILEGLADRLLQHADVHPAVLARLALCHLGLALPVAGVLGRFQSLEPPDQALFLQQACARSRLLAMPTSEVHGQLQDAGFEGAQEELSHAQPLFDLLMEQCIEQLPNSPQPSDADDAIEDSPLAGGMFGLEEQASSMLHSHAAHETEKPSFLGALDLPALPSPKPRRSTKKHLGRSDIARLRGVDPLDAPDELRCAIDGKLMAVPLASPHGHVFEHETLVQWLSSCGSICPITGKPLREEDCEPAVEIQQKVLDWVKAARSSYKRRLEEKRQRRVSQEATSEIAQGTD</sequence>
<proteinExistence type="predicted"/>
<dbReference type="GO" id="GO:0004842">
    <property type="term" value="F:ubiquitin-protein transferase activity"/>
    <property type="evidence" value="ECO:0007669"/>
    <property type="project" value="InterPro"/>
</dbReference>
<dbReference type="Proteomes" id="UP000601435">
    <property type="component" value="Unassembled WGS sequence"/>
</dbReference>
<dbReference type="InterPro" id="IPR003613">
    <property type="entry name" value="Ubox_domain"/>
</dbReference>
<gene>
    <name evidence="3" type="primary">PUB12</name>
    <name evidence="3" type="ORF">SNEC2469_LOCUS3056</name>
</gene>
<evidence type="ECO:0000313" key="3">
    <source>
        <dbReference type="EMBL" id="CAE7224262.1"/>
    </source>
</evidence>
<dbReference type="GO" id="GO:0016567">
    <property type="term" value="P:protein ubiquitination"/>
    <property type="evidence" value="ECO:0007669"/>
    <property type="project" value="InterPro"/>
</dbReference>
<dbReference type="PROSITE" id="PS51698">
    <property type="entry name" value="U_BOX"/>
    <property type="match status" value="1"/>
</dbReference>
<feature type="compositionally biased region" description="Basic residues" evidence="1">
    <location>
        <begin position="214"/>
        <end position="223"/>
    </location>
</feature>
<feature type="region of interest" description="Disordered" evidence="1">
    <location>
        <begin position="155"/>
        <end position="174"/>
    </location>
</feature>
<dbReference type="OrthoDB" id="424220at2759"/>
<evidence type="ECO:0000256" key="1">
    <source>
        <dbReference type="SAM" id="MobiDB-lite"/>
    </source>
</evidence>
<feature type="region of interest" description="Disordered" evidence="1">
    <location>
        <begin position="317"/>
        <end position="338"/>
    </location>
</feature>
<feature type="region of interest" description="Disordered" evidence="1">
    <location>
        <begin position="204"/>
        <end position="225"/>
    </location>
</feature>
<dbReference type="Gene3D" id="3.30.40.10">
    <property type="entry name" value="Zinc/RING finger domain, C3HC4 (zinc finger)"/>
    <property type="match status" value="1"/>
</dbReference>
<dbReference type="InterPro" id="IPR013083">
    <property type="entry name" value="Znf_RING/FYVE/PHD"/>
</dbReference>
<protein>
    <submittedName>
        <fullName evidence="3">PUB12 protein</fullName>
    </submittedName>
</protein>
<feature type="compositionally biased region" description="Polar residues" evidence="1">
    <location>
        <begin position="327"/>
        <end position="338"/>
    </location>
</feature>
<dbReference type="SMART" id="SM00504">
    <property type="entry name" value="Ubox"/>
    <property type="match status" value="1"/>
</dbReference>
<dbReference type="SUPFAM" id="SSF57850">
    <property type="entry name" value="RING/U-box"/>
    <property type="match status" value="1"/>
</dbReference>
<reference evidence="3" key="1">
    <citation type="submission" date="2021-02" db="EMBL/GenBank/DDBJ databases">
        <authorList>
            <person name="Dougan E. K."/>
            <person name="Rhodes N."/>
            <person name="Thang M."/>
            <person name="Chan C."/>
        </authorList>
    </citation>
    <scope>NUCLEOTIDE SEQUENCE</scope>
</reference>
<name>A0A812K8G5_9DINO</name>
<keyword evidence="4" id="KW-1185">Reference proteome</keyword>
<feature type="domain" description="U-box" evidence="2">
    <location>
        <begin position="238"/>
        <end position="312"/>
    </location>
</feature>
<comment type="caution">
    <text evidence="3">The sequence shown here is derived from an EMBL/GenBank/DDBJ whole genome shotgun (WGS) entry which is preliminary data.</text>
</comment>
<dbReference type="Pfam" id="PF04564">
    <property type="entry name" value="U-box"/>
    <property type="match status" value="1"/>
</dbReference>